<dbReference type="PROSITE" id="PS51257">
    <property type="entry name" value="PROKAR_LIPOPROTEIN"/>
    <property type="match status" value="1"/>
</dbReference>
<dbReference type="Gene3D" id="3.10.450.50">
    <property type="match status" value="1"/>
</dbReference>
<protein>
    <submittedName>
        <fullName evidence="2">YybH family protein</fullName>
    </submittedName>
</protein>
<dbReference type="InterPro" id="IPR032710">
    <property type="entry name" value="NTF2-like_dom_sf"/>
</dbReference>
<keyword evidence="3" id="KW-1185">Reference proteome</keyword>
<dbReference type="Pfam" id="PF13474">
    <property type="entry name" value="SnoaL_3"/>
    <property type="match status" value="1"/>
</dbReference>
<organism evidence="2 3">
    <name type="scientific">Geojedonia litorea</name>
    <dbReference type="NCBI Taxonomy" id="1268269"/>
    <lineage>
        <taxon>Bacteria</taxon>
        <taxon>Pseudomonadati</taxon>
        <taxon>Bacteroidota</taxon>
        <taxon>Flavobacteriia</taxon>
        <taxon>Flavobacteriales</taxon>
        <taxon>Flavobacteriaceae</taxon>
        <taxon>Geojedonia</taxon>
    </lineage>
</organism>
<dbReference type="Proteomes" id="UP001595953">
    <property type="component" value="Unassembled WGS sequence"/>
</dbReference>
<evidence type="ECO:0000259" key="1">
    <source>
        <dbReference type="Pfam" id="PF13474"/>
    </source>
</evidence>
<dbReference type="RefSeq" id="WP_387961680.1">
    <property type="nucleotide sequence ID" value="NZ_JBHSGP010000008.1"/>
</dbReference>
<name>A0ABV9N2P8_9FLAO</name>
<sequence>MNTKMIFGLIMIFGIITTSCKEKEEKVEIEKVKVDLINDEFPEAKQELLETWDGIVQSLKDGDLDKLIDFHAYSPKFTEFKNGEPRNGSEANEEFERNTFGAVTEIVKFDTEDMFVAVYGDVANLTFHSDFHLKFGEDLVVVNDQISLLFVKTSDGWKIVSEHHSPLKIE</sequence>
<dbReference type="SUPFAM" id="SSF54427">
    <property type="entry name" value="NTF2-like"/>
    <property type="match status" value="1"/>
</dbReference>
<reference evidence="3" key="1">
    <citation type="journal article" date="2019" name="Int. J. Syst. Evol. Microbiol.">
        <title>The Global Catalogue of Microorganisms (GCM) 10K type strain sequencing project: providing services to taxonomists for standard genome sequencing and annotation.</title>
        <authorList>
            <consortium name="The Broad Institute Genomics Platform"/>
            <consortium name="The Broad Institute Genome Sequencing Center for Infectious Disease"/>
            <person name="Wu L."/>
            <person name="Ma J."/>
        </authorList>
    </citation>
    <scope>NUCLEOTIDE SEQUENCE [LARGE SCALE GENOMIC DNA]</scope>
    <source>
        <strain evidence="3">CCUG 63682</strain>
    </source>
</reference>
<dbReference type="InterPro" id="IPR037401">
    <property type="entry name" value="SnoaL-like"/>
</dbReference>
<feature type="domain" description="SnoaL-like" evidence="1">
    <location>
        <begin position="52"/>
        <end position="166"/>
    </location>
</feature>
<gene>
    <name evidence="2" type="ORF">ACFO5O_05455</name>
</gene>
<dbReference type="EMBL" id="JBHSGP010000008">
    <property type="protein sequence ID" value="MFC4721754.1"/>
    <property type="molecule type" value="Genomic_DNA"/>
</dbReference>
<proteinExistence type="predicted"/>
<evidence type="ECO:0000313" key="2">
    <source>
        <dbReference type="EMBL" id="MFC4721754.1"/>
    </source>
</evidence>
<evidence type="ECO:0000313" key="3">
    <source>
        <dbReference type="Proteomes" id="UP001595953"/>
    </source>
</evidence>
<accession>A0ABV9N2P8</accession>
<comment type="caution">
    <text evidence="2">The sequence shown here is derived from an EMBL/GenBank/DDBJ whole genome shotgun (WGS) entry which is preliminary data.</text>
</comment>